<sequence length="323" mass="36481">MAPNPFDASYHLSKPALVCLSLFVAVCVLCFLAFILTLVRQKLIAKTKISKSFMRRFSYDTFDSQTPTPSILLDEQFVQPSNSSCRSLKNLSPIHEAHSENLWILDLFLRRHSAPKSSQQFRRPSEKRFLYRSVNSNIQFSRSVANYPTLHLSISYIHTVELLRIVIDKVTGLSKGDPTPKIYTLGLRIMSRSPTSAYLSKPLVTPAIAGYPTFDHLFEYTVSLKQLEHARIEATLFARPWSDILSTGRRYTVGAIPYTTVGTHGKAGVEINDLLKQYSVVGRSELVLDTSLLKNNPEVMENMSLPLNTIVDEPIEIKESEKE</sequence>
<dbReference type="Proteomes" id="UP000278807">
    <property type="component" value="Unassembled WGS sequence"/>
</dbReference>
<evidence type="ECO:0000313" key="2">
    <source>
        <dbReference type="EMBL" id="VDN97907.1"/>
    </source>
</evidence>
<dbReference type="EMBL" id="UZAE01000917">
    <property type="protein sequence ID" value="VDN97907.1"/>
    <property type="molecule type" value="Genomic_DNA"/>
</dbReference>
<keyword evidence="1" id="KW-1133">Transmembrane helix</keyword>
<protein>
    <submittedName>
        <fullName evidence="4">CADG domain-containing protein</fullName>
    </submittedName>
</protein>
<keyword evidence="1" id="KW-0472">Membrane</keyword>
<keyword evidence="3" id="KW-1185">Reference proteome</keyword>
<evidence type="ECO:0000313" key="4">
    <source>
        <dbReference type="WBParaSite" id="HNAJ_0000204901-mRNA-1"/>
    </source>
</evidence>
<keyword evidence="1" id="KW-0812">Transmembrane</keyword>
<gene>
    <name evidence="2" type="ORF">HNAJ_LOCUS2048</name>
</gene>
<evidence type="ECO:0000256" key="1">
    <source>
        <dbReference type="SAM" id="Phobius"/>
    </source>
</evidence>
<dbReference type="WBParaSite" id="HNAJ_0000204901-mRNA-1">
    <property type="protein sequence ID" value="HNAJ_0000204901-mRNA-1"/>
    <property type="gene ID" value="HNAJ_0000204901"/>
</dbReference>
<name>A0A0R3T4R1_RODNA</name>
<reference evidence="4" key="1">
    <citation type="submission" date="2017-02" db="UniProtKB">
        <authorList>
            <consortium name="WormBaseParasite"/>
        </authorList>
    </citation>
    <scope>IDENTIFICATION</scope>
</reference>
<feature type="transmembrane region" description="Helical" evidence="1">
    <location>
        <begin position="15"/>
        <end position="39"/>
    </location>
</feature>
<proteinExistence type="predicted"/>
<organism evidence="4">
    <name type="scientific">Rodentolepis nana</name>
    <name type="common">Dwarf tapeworm</name>
    <name type="synonym">Hymenolepis nana</name>
    <dbReference type="NCBI Taxonomy" id="102285"/>
    <lineage>
        <taxon>Eukaryota</taxon>
        <taxon>Metazoa</taxon>
        <taxon>Spiralia</taxon>
        <taxon>Lophotrochozoa</taxon>
        <taxon>Platyhelminthes</taxon>
        <taxon>Cestoda</taxon>
        <taxon>Eucestoda</taxon>
        <taxon>Cyclophyllidea</taxon>
        <taxon>Hymenolepididae</taxon>
        <taxon>Rodentolepis</taxon>
    </lineage>
</organism>
<accession>A0A0R3T4R1</accession>
<dbReference type="OrthoDB" id="6235839at2759"/>
<reference evidence="2 3" key="2">
    <citation type="submission" date="2018-11" db="EMBL/GenBank/DDBJ databases">
        <authorList>
            <consortium name="Pathogen Informatics"/>
        </authorList>
    </citation>
    <scope>NUCLEOTIDE SEQUENCE [LARGE SCALE GENOMIC DNA]</scope>
</reference>
<evidence type="ECO:0000313" key="3">
    <source>
        <dbReference type="Proteomes" id="UP000278807"/>
    </source>
</evidence>
<dbReference type="AlphaFoldDB" id="A0A0R3T4R1"/>